<dbReference type="Proteomes" id="UP000092578">
    <property type="component" value="Unassembled WGS sequence"/>
</dbReference>
<evidence type="ECO:0000313" key="3">
    <source>
        <dbReference type="EMBL" id="OCA91969.1"/>
    </source>
</evidence>
<keyword evidence="4" id="KW-1185">Reference proteome</keyword>
<reference evidence="4" key="1">
    <citation type="submission" date="2016-05" db="EMBL/GenBank/DDBJ databases">
        <authorList>
            <person name="Liu B."/>
            <person name="Wang J."/>
            <person name="Zhu Y."/>
            <person name="Liu G."/>
            <person name="Chen Q."/>
            <person name="Chen Z."/>
            <person name="Lan J."/>
            <person name="Che J."/>
            <person name="Ge C."/>
            <person name="Shi H."/>
            <person name="Pan Z."/>
            <person name="Liu X."/>
        </authorList>
    </citation>
    <scope>NUCLEOTIDE SEQUENCE [LARGE SCALE GENOMIC DNA]</scope>
    <source>
        <strain evidence="4">FJAT-27215</strain>
    </source>
</reference>
<accession>A0A1B9B7D1</accession>
<feature type="transmembrane region" description="Helical" evidence="2">
    <location>
        <begin position="6"/>
        <end position="28"/>
    </location>
</feature>
<organism evidence="3 4">
    <name type="scientific">Pseudobacillus wudalianchiensis</name>
    <dbReference type="NCBI Taxonomy" id="1743143"/>
    <lineage>
        <taxon>Bacteria</taxon>
        <taxon>Bacillati</taxon>
        <taxon>Bacillota</taxon>
        <taxon>Bacilli</taxon>
        <taxon>Bacillales</taxon>
        <taxon>Bacillaceae</taxon>
        <taxon>Pseudobacillus</taxon>
    </lineage>
</organism>
<evidence type="ECO:0000313" key="4">
    <source>
        <dbReference type="Proteomes" id="UP000092578"/>
    </source>
</evidence>
<dbReference type="InterPro" id="IPR016024">
    <property type="entry name" value="ARM-type_fold"/>
</dbReference>
<evidence type="ECO:0000256" key="2">
    <source>
        <dbReference type="SAM" id="Phobius"/>
    </source>
</evidence>
<comment type="caution">
    <text evidence="3">The sequence shown here is derived from an EMBL/GenBank/DDBJ whole genome shotgun (WGS) entry which is preliminary data.</text>
</comment>
<dbReference type="InterPro" id="IPR011989">
    <property type="entry name" value="ARM-like"/>
</dbReference>
<name>A0A1B9B7D1_9BACI</name>
<proteinExistence type="predicted"/>
<keyword evidence="2" id="KW-0812">Transmembrane</keyword>
<keyword evidence="2" id="KW-0472">Membrane</keyword>
<gene>
    <name evidence="3" type="ORF">A8F95_18850</name>
</gene>
<dbReference type="InterPro" id="IPR000357">
    <property type="entry name" value="HEAT"/>
</dbReference>
<dbReference type="SUPFAM" id="SSF48371">
    <property type="entry name" value="ARM repeat"/>
    <property type="match status" value="1"/>
</dbReference>
<dbReference type="EMBL" id="MAYT01000003">
    <property type="protein sequence ID" value="OCA91969.1"/>
    <property type="molecule type" value="Genomic_DNA"/>
</dbReference>
<dbReference type="Gene3D" id="1.25.10.10">
    <property type="entry name" value="Leucine-rich Repeat Variant"/>
    <property type="match status" value="1"/>
</dbReference>
<keyword evidence="1" id="KW-0677">Repeat</keyword>
<sequence length="350" mass="40601">MSNAFVVLLYINLVLVIILFSLLAFLLIQKVIINRKAAKVEKIKAYLRPDLFAYLLGNEEALYNRWINDTPFSIQALEELLEEAAMMLKGEEIGATISSLAEERLTAEYKRRLTKRRWSTRMNVLYRIEGFHMTSFSPHLWLALAENSFQTEAEQKEAIRVLASLQSQALARDLVDLAPPYSKGLYKDVLRRFNNTYQLFFIENYEKLNNVFKQAIIEWMAEKQDYSNIPFIKAQLKQPHLELRIAALKVLYLFGYAEEETDIYPFSSSVHWQERMLFAKLAGAAKKDRFLPQLTKLIADENWFVRNAAGEAIQKYADGTLILQHIVETHRDRYAKDMAAQWLESEGVTA</sequence>
<dbReference type="Pfam" id="PF02985">
    <property type="entry name" value="HEAT"/>
    <property type="match status" value="1"/>
</dbReference>
<dbReference type="AlphaFoldDB" id="A0A1B9B7D1"/>
<evidence type="ECO:0008006" key="5">
    <source>
        <dbReference type="Google" id="ProtNLM"/>
    </source>
</evidence>
<protein>
    <recommendedName>
        <fullName evidence="5">HEAT repeat domain-containing protein</fullName>
    </recommendedName>
</protein>
<keyword evidence="2" id="KW-1133">Transmembrane helix</keyword>
<evidence type="ECO:0000256" key="1">
    <source>
        <dbReference type="ARBA" id="ARBA00022737"/>
    </source>
</evidence>